<dbReference type="OrthoDB" id="3645049at2759"/>
<organism evidence="2 3">
    <name type="scientific">Cercospora berteroae</name>
    <dbReference type="NCBI Taxonomy" id="357750"/>
    <lineage>
        <taxon>Eukaryota</taxon>
        <taxon>Fungi</taxon>
        <taxon>Dikarya</taxon>
        <taxon>Ascomycota</taxon>
        <taxon>Pezizomycotina</taxon>
        <taxon>Dothideomycetes</taxon>
        <taxon>Dothideomycetidae</taxon>
        <taxon>Mycosphaerellales</taxon>
        <taxon>Mycosphaerellaceae</taxon>
        <taxon>Cercospora</taxon>
    </lineage>
</organism>
<dbReference type="AlphaFoldDB" id="A0A2S6BX69"/>
<dbReference type="EMBL" id="PNEN01001722">
    <property type="protein sequence ID" value="PPJ52080.1"/>
    <property type="molecule type" value="Genomic_DNA"/>
</dbReference>
<gene>
    <name evidence="2" type="ORF">CBER1_10038</name>
</gene>
<feature type="chain" id="PRO_5015579118" evidence="1">
    <location>
        <begin position="23"/>
        <end position="216"/>
    </location>
</feature>
<reference evidence="3" key="1">
    <citation type="journal article" date="2017" name="bioRxiv">
        <title>Conservation of a gene cluster reveals novel cercosporin biosynthetic mechanisms and extends production to the genus Colletotrichum.</title>
        <authorList>
            <person name="de Jonge R."/>
            <person name="Ebert M.K."/>
            <person name="Huitt-Roehl C.R."/>
            <person name="Pal P."/>
            <person name="Suttle J.C."/>
            <person name="Spanner R.E."/>
            <person name="Neubauer J.D."/>
            <person name="Jurick W.M.II."/>
            <person name="Stott K.A."/>
            <person name="Secor G.A."/>
            <person name="Thomma B.P.H.J."/>
            <person name="Van de Peer Y."/>
            <person name="Townsend C.A."/>
            <person name="Bolton M.D."/>
        </authorList>
    </citation>
    <scope>NUCLEOTIDE SEQUENCE [LARGE SCALE GENOMIC DNA]</scope>
    <source>
        <strain evidence="3">CBS538.71</strain>
    </source>
</reference>
<proteinExistence type="predicted"/>
<evidence type="ECO:0000256" key="1">
    <source>
        <dbReference type="SAM" id="SignalP"/>
    </source>
</evidence>
<sequence>MASAAARVFATTELLELILLEAADLELGPPAGTQYGGSLIKAPFVKSVIGLQRVSHHFNNTIRSSSKLLKRRLEAAKIPGMVLARIDSQLFGPMVWLTIQHHLQLSLIGVAYTNGQVATVTFRMNMDNSAEGWLSRRLEQSWRGIPCLTDPSRVSGLQMKVFVSGFALKVVGPFELGTTATLGHLIQMLLKIMTAEKPGLSRNAQQAQIFTAWYPA</sequence>
<name>A0A2S6BX69_9PEZI</name>
<protein>
    <submittedName>
        <fullName evidence="2">Uncharacterized protein</fullName>
    </submittedName>
</protein>
<feature type="signal peptide" evidence="1">
    <location>
        <begin position="1"/>
        <end position="22"/>
    </location>
</feature>
<comment type="caution">
    <text evidence="2">The sequence shown here is derived from an EMBL/GenBank/DDBJ whole genome shotgun (WGS) entry which is preliminary data.</text>
</comment>
<accession>A0A2S6BX69</accession>
<keyword evidence="1" id="KW-0732">Signal</keyword>
<keyword evidence="3" id="KW-1185">Reference proteome</keyword>
<evidence type="ECO:0000313" key="3">
    <source>
        <dbReference type="Proteomes" id="UP000237631"/>
    </source>
</evidence>
<dbReference type="Proteomes" id="UP000237631">
    <property type="component" value="Unassembled WGS sequence"/>
</dbReference>
<evidence type="ECO:0000313" key="2">
    <source>
        <dbReference type="EMBL" id="PPJ52080.1"/>
    </source>
</evidence>